<organism evidence="2 3">
    <name type="scientific">Botryobasidium botryosum (strain FD-172 SS1)</name>
    <dbReference type="NCBI Taxonomy" id="930990"/>
    <lineage>
        <taxon>Eukaryota</taxon>
        <taxon>Fungi</taxon>
        <taxon>Dikarya</taxon>
        <taxon>Basidiomycota</taxon>
        <taxon>Agaricomycotina</taxon>
        <taxon>Agaricomycetes</taxon>
        <taxon>Cantharellales</taxon>
        <taxon>Botryobasidiaceae</taxon>
        <taxon>Botryobasidium</taxon>
    </lineage>
</organism>
<dbReference type="EMBL" id="KL198122">
    <property type="protein sequence ID" value="KDQ06832.1"/>
    <property type="molecule type" value="Genomic_DNA"/>
</dbReference>
<accession>A0A067M4S5</accession>
<dbReference type="Proteomes" id="UP000027195">
    <property type="component" value="Unassembled WGS sequence"/>
</dbReference>
<dbReference type="AlphaFoldDB" id="A0A067M4S5"/>
<keyword evidence="3" id="KW-1185">Reference proteome</keyword>
<name>A0A067M4S5_BOTB1</name>
<proteinExistence type="predicted"/>
<evidence type="ECO:0000256" key="1">
    <source>
        <dbReference type="SAM" id="SignalP"/>
    </source>
</evidence>
<dbReference type="HOGENOM" id="CLU_2704490_0_0_1"/>
<protein>
    <submittedName>
        <fullName evidence="2">Uncharacterized protein</fullName>
    </submittedName>
</protein>
<dbReference type="InParanoid" id="A0A067M4S5"/>
<feature type="signal peptide" evidence="1">
    <location>
        <begin position="1"/>
        <end position="22"/>
    </location>
</feature>
<feature type="chain" id="PRO_5001645251" evidence="1">
    <location>
        <begin position="23"/>
        <end position="73"/>
    </location>
</feature>
<evidence type="ECO:0000313" key="3">
    <source>
        <dbReference type="Proteomes" id="UP000027195"/>
    </source>
</evidence>
<reference evidence="3" key="1">
    <citation type="journal article" date="2014" name="Proc. Natl. Acad. Sci. U.S.A.">
        <title>Extensive sampling of basidiomycete genomes demonstrates inadequacy of the white-rot/brown-rot paradigm for wood decay fungi.</title>
        <authorList>
            <person name="Riley R."/>
            <person name="Salamov A.A."/>
            <person name="Brown D.W."/>
            <person name="Nagy L.G."/>
            <person name="Floudas D."/>
            <person name="Held B.W."/>
            <person name="Levasseur A."/>
            <person name="Lombard V."/>
            <person name="Morin E."/>
            <person name="Otillar R."/>
            <person name="Lindquist E.A."/>
            <person name="Sun H."/>
            <person name="LaButti K.M."/>
            <person name="Schmutz J."/>
            <person name="Jabbour D."/>
            <person name="Luo H."/>
            <person name="Baker S.E."/>
            <person name="Pisabarro A.G."/>
            <person name="Walton J.D."/>
            <person name="Blanchette R.A."/>
            <person name="Henrissat B."/>
            <person name="Martin F."/>
            <person name="Cullen D."/>
            <person name="Hibbett D.S."/>
            <person name="Grigoriev I.V."/>
        </authorList>
    </citation>
    <scope>NUCLEOTIDE SEQUENCE [LARGE SCALE GENOMIC DNA]</scope>
    <source>
        <strain evidence="3">FD-172 SS1</strain>
    </source>
</reference>
<gene>
    <name evidence="2" type="ORF">BOTBODRAFT_39310</name>
</gene>
<sequence>MHKTRVLPVFLDIWALLERFLADVIALASFPKSTPTPVSNAIKSYMPSAATAAGLRRASFSGQNAARGPLTWF</sequence>
<evidence type="ECO:0000313" key="2">
    <source>
        <dbReference type="EMBL" id="KDQ06832.1"/>
    </source>
</evidence>
<keyword evidence="1" id="KW-0732">Signal</keyword>